<evidence type="ECO:0000313" key="3">
    <source>
        <dbReference type="EMBL" id="TKS54736.1"/>
    </source>
</evidence>
<name>A0A4Z1R725_9GAMM</name>
<organism evidence="3 4">
    <name type="scientific">Luteimonas yindakuii</name>
    <dbReference type="NCBI Taxonomy" id="2565782"/>
    <lineage>
        <taxon>Bacteria</taxon>
        <taxon>Pseudomonadati</taxon>
        <taxon>Pseudomonadota</taxon>
        <taxon>Gammaproteobacteria</taxon>
        <taxon>Lysobacterales</taxon>
        <taxon>Lysobacteraceae</taxon>
        <taxon>Luteimonas</taxon>
    </lineage>
</organism>
<feature type="chain" id="PRO_5021253816" evidence="2">
    <location>
        <begin position="24"/>
        <end position="194"/>
    </location>
</feature>
<dbReference type="EMBL" id="SPUH01000001">
    <property type="protein sequence ID" value="TKS54736.1"/>
    <property type="molecule type" value="Genomic_DNA"/>
</dbReference>
<feature type="region of interest" description="Disordered" evidence="1">
    <location>
        <begin position="28"/>
        <end position="85"/>
    </location>
</feature>
<dbReference type="Proteomes" id="UP000298681">
    <property type="component" value="Unassembled WGS sequence"/>
</dbReference>
<dbReference type="AlphaFoldDB" id="A0A4Z1R725"/>
<feature type="signal peptide" evidence="2">
    <location>
        <begin position="1"/>
        <end position="23"/>
    </location>
</feature>
<keyword evidence="4" id="KW-1185">Reference proteome</keyword>
<proteinExistence type="predicted"/>
<accession>A0A4Z1R725</accession>
<evidence type="ECO:0000313" key="4">
    <source>
        <dbReference type="Proteomes" id="UP000298681"/>
    </source>
</evidence>
<comment type="caution">
    <text evidence="3">The sequence shown here is derived from an EMBL/GenBank/DDBJ whole genome shotgun (WGS) entry which is preliminary data.</text>
</comment>
<evidence type="ECO:0000256" key="1">
    <source>
        <dbReference type="SAM" id="MobiDB-lite"/>
    </source>
</evidence>
<sequence>MAAMLELTLLAAAFAVSAGLAHAAPLAHSHAGHRNSPAPTAQSHMDQHGHAADAADAAHAAHAAHADDANHSTHRSPLDAPDVKWTPDAPLMAGMRRLHAALDGANTGDAQQALRLASEADAAVAYMFEHCELEAEPDVALHGVLARVMAGTQALRDDPEDLAPLAMMRDAVADYPRLFDDPGFPAPLAAHPLH</sequence>
<reference evidence="3 4" key="1">
    <citation type="submission" date="2019-01" db="EMBL/GenBank/DDBJ databases">
        <authorList>
            <person name="Zhang S."/>
        </authorList>
    </citation>
    <scope>NUCLEOTIDE SEQUENCE [LARGE SCALE GENOMIC DNA]</scope>
    <source>
        <strain evidence="3 4">1626</strain>
    </source>
</reference>
<feature type="compositionally biased region" description="Low complexity" evidence="1">
    <location>
        <begin position="54"/>
        <end position="63"/>
    </location>
</feature>
<keyword evidence="2" id="KW-0732">Signal</keyword>
<gene>
    <name evidence="3" type="ORF">E4582_08180</name>
</gene>
<dbReference type="RefSeq" id="WP_134674093.1">
    <property type="nucleotide sequence ID" value="NZ_SPUH01000001.1"/>
</dbReference>
<evidence type="ECO:0000256" key="2">
    <source>
        <dbReference type="SAM" id="SignalP"/>
    </source>
</evidence>
<protein>
    <submittedName>
        <fullName evidence="3">DnrO protein</fullName>
    </submittedName>
</protein>